<evidence type="ECO:0000313" key="3">
    <source>
        <dbReference type="EMBL" id="GAA1927764.1"/>
    </source>
</evidence>
<proteinExistence type="predicted"/>
<feature type="compositionally biased region" description="Acidic residues" evidence="1">
    <location>
        <begin position="82"/>
        <end position="93"/>
    </location>
</feature>
<keyword evidence="2" id="KW-0472">Membrane</keyword>
<dbReference type="RefSeq" id="WP_344264373.1">
    <property type="nucleotide sequence ID" value="NZ_BAAAMJ010000048.1"/>
</dbReference>
<dbReference type="EMBL" id="BAAAMJ010000048">
    <property type="protein sequence ID" value="GAA1927764.1"/>
    <property type="molecule type" value="Genomic_DNA"/>
</dbReference>
<feature type="region of interest" description="Disordered" evidence="1">
    <location>
        <begin position="43"/>
        <end position="131"/>
    </location>
</feature>
<name>A0ABN2PSL7_9ACTN</name>
<protein>
    <recommendedName>
        <fullName evidence="5">DUF4232 domain-containing protein</fullName>
    </recommendedName>
</protein>
<evidence type="ECO:0000256" key="2">
    <source>
        <dbReference type="SAM" id="Phobius"/>
    </source>
</evidence>
<keyword evidence="4" id="KW-1185">Reference proteome</keyword>
<organism evidence="3 4">
    <name type="scientific">Streptomyces sodiiphilus</name>
    <dbReference type="NCBI Taxonomy" id="226217"/>
    <lineage>
        <taxon>Bacteria</taxon>
        <taxon>Bacillati</taxon>
        <taxon>Actinomycetota</taxon>
        <taxon>Actinomycetes</taxon>
        <taxon>Kitasatosporales</taxon>
        <taxon>Streptomycetaceae</taxon>
        <taxon>Streptomyces</taxon>
    </lineage>
</organism>
<evidence type="ECO:0000256" key="1">
    <source>
        <dbReference type="SAM" id="MobiDB-lite"/>
    </source>
</evidence>
<comment type="caution">
    <text evidence="3">The sequence shown here is derived from an EMBL/GenBank/DDBJ whole genome shotgun (WGS) entry which is preliminary data.</text>
</comment>
<sequence>MGSLRTPVGPLPSSIYWRRRVVLLLLIGLLVALVVWALRAGSDGGSGSAGKDDGAGGPATSITPGPSADESLIDERPGGREENDEDGDGEDAADAGPGADGGGEAGGEDGEDAGSGDGDDAGGSGGSQVGAAAVAGLPDCRASDVTVSVRPAENAYAPGEKPQLRVTLRNSGASACKTDFGHRALTVELSDSDDEPVWSSAACPKGPASLPARVPAEGTAVHTLTWDRRHSPEDCDGPAGPSAEPGTYLAQAELSGFPPAQTSFRLEKD</sequence>
<dbReference type="Proteomes" id="UP001501303">
    <property type="component" value="Unassembled WGS sequence"/>
</dbReference>
<feature type="region of interest" description="Disordered" evidence="1">
    <location>
        <begin position="194"/>
        <end position="213"/>
    </location>
</feature>
<accession>A0ABN2PSL7</accession>
<keyword evidence="2" id="KW-1133">Transmembrane helix</keyword>
<evidence type="ECO:0008006" key="5">
    <source>
        <dbReference type="Google" id="ProtNLM"/>
    </source>
</evidence>
<feature type="compositionally biased region" description="Acidic residues" evidence="1">
    <location>
        <begin position="106"/>
        <end position="120"/>
    </location>
</feature>
<gene>
    <name evidence="3" type="ORF">GCM10009716_39650</name>
</gene>
<feature type="transmembrane region" description="Helical" evidence="2">
    <location>
        <begin position="21"/>
        <end position="38"/>
    </location>
</feature>
<keyword evidence="2" id="KW-0812">Transmembrane</keyword>
<reference evidence="3 4" key="1">
    <citation type="journal article" date="2019" name="Int. J. Syst. Evol. Microbiol.">
        <title>The Global Catalogue of Microorganisms (GCM) 10K type strain sequencing project: providing services to taxonomists for standard genome sequencing and annotation.</title>
        <authorList>
            <consortium name="The Broad Institute Genomics Platform"/>
            <consortium name="The Broad Institute Genome Sequencing Center for Infectious Disease"/>
            <person name="Wu L."/>
            <person name="Ma J."/>
        </authorList>
    </citation>
    <scope>NUCLEOTIDE SEQUENCE [LARGE SCALE GENOMIC DNA]</scope>
    <source>
        <strain evidence="3 4">JCM 13581</strain>
    </source>
</reference>
<evidence type="ECO:0000313" key="4">
    <source>
        <dbReference type="Proteomes" id="UP001501303"/>
    </source>
</evidence>